<protein>
    <recommendedName>
        <fullName evidence="5">Growth-regulating factor</fullName>
    </recommendedName>
</protein>
<feature type="compositionally biased region" description="Low complexity" evidence="6">
    <location>
        <begin position="141"/>
        <end position="157"/>
    </location>
</feature>
<dbReference type="GO" id="GO:0005634">
    <property type="term" value="C:nucleus"/>
    <property type="evidence" value="ECO:0007669"/>
    <property type="project" value="UniProtKB-SubCell"/>
</dbReference>
<feature type="compositionally biased region" description="Low complexity" evidence="6">
    <location>
        <begin position="165"/>
        <end position="179"/>
    </location>
</feature>
<organism evidence="9 10">
    <name type="scientific">Vitis vinifera</name>
    <name type="common">Grape</name>
    <dbReference type="NCBI Taxonomy" id="29760"/>
    <lineage>
        <taxon>Eukaryota</taxon>
        <taxon>Viridiplantae</taxon>
        <taxon>Streptophyta</taxon>
        <taxon>Embryophyta</taxon>
        <taxon>Tracheophyta</taxon>
        <taxon>Spermatophyta</taxon>
        <taxon>Magnoliopsida</taxon>
        <taxon>eudicotyledons</taxon>
        <taxon>Gunneridae</taxon>
        <taxon>Pentapetalae</taxon>
        <taxon>rosids</taxon>
        <taxon>Vitales</taxon>
        <taxon>Vitaceae</taxon>
        <taxon>Viteae</taxon>
        <taxon>Vitis</taxon>
    </lineage>
</organism>
<sequence length="459" mass="51592">MWVVVVVVVVVEGMNSGGGSVGGASMATGMMVRSSPFTVSQWQELEHQALIFKYLMAGLPVPPDLVLPIQKSFESMSSRFFHHPTMGYCSFYGKKVDPEPGRCRRTDGKKWRCSKDAYPDSKYCERHMHRGRNRSRKPVESQTTTQSSSTVTSLTVTGGSGSGAGTFQNLPLQNFNNPQGGPGSGTNQSQFHMEPIPYGIPNKDYRILGPDVHEVGRRNSLCPVFDSVLFDYCLLFLPRGQTAPDFTEFLLKDYLQTVEEKEVRILWYLHGLKPEVGEHSFFSEASGSNRGLQMDSPLDSTWPLMPSRVSSFPPSKSSENTILQSDYPQHSFFSSEFASGEVVKQEGQSLRPFFDEWPKTRDSWSGLEEERSNQTSFSTTQLSISIPMASSDFSTTSSRSPHGALPFATWKKICLICLCTFRVALCVKLHLRVQVLGWLVNSYQASEERWYEEKRWEKA</sequence>
<keyword evidence="5" id="KW-0010">Activator</keyword>
<comment type="domain">
    <text evidence="5">The QLQ domain and WRC domain may be involved in protein-protein interaction and DNA-binding, respectively.</text>
</comment>
<dbReference type="Pfam" id="PF08879">
    <property type="entry name" value="WRC"/>
    <property type="match status" value="1"/>
</dbReference>
<reference evidence="9 10" key="1">
    <citation type="journal article" date="2018" name="PLoS Genet.">
        <title>Population sequencing reveals clonal diversity and ancestral inbreeding in the grapevine cultivar Chardonnay.</title>
        <authorList>
            <person name="Roach M.J."/>
            <person name="Johnson D.L."/>
            <person name="Bohlmann J."/>
            <person name="van Vuuren H.J."/>
            <person name="Jones S.J."/>
            <person name="Pretorius I.S."/>
            <person name="Schmidt S.A."/>
            <person name="Borneman A.R."/>
        </authorList>
    </citation>
    <scope>NUCLEOTIDE SEQUENCE [LARGE SCALE GENOMIC DNA]</scope>
    <source>
        <strain evidence="10">cv. Chardonnay</strain>
        <tissue evidence="9">Leaf</tissue>
    </source>
</reference>
<keyword evidence="3 4" id="KW-0539">Nucleus</keyword>
<feature type="short sequence motif" description="Bipartite nuclear localization signal" evidence="4">
    <location>
        <begin position="130"/>
        <end position="137"/>
    </location>
</feature>
<dbReference type="PROSITE" id="PS51667">
    <property type="entry name" value="WRC"/>
    <property type="match status" value="1"/>
</dbReference>
<dbReference type="GO" id="GO:0099402">
    <property type="term" value="P:plant organ development"/>
    <property type="evidence" value="ECO:0007669"/>
    <property type="project" value="UniProtKB-ARBA"/>
</dbReference>
<dbReference type="PROSITE" id="PS51666">
    <property type="entry name" value="QLQ"/>
    <property type="match status" value="1"/>
</dbReference>
<evidence type="ECO:0000256" key="4">
    <source>
        <dbReference type="PROSITE-ProRule" id="PRU01002"/>
    </source>
</evidence>
<dbReference type="EMBL" id="QGNW01000272">
    <property type="protein sequence ID" value="RVW79934.1"/>
    <property type="molecule type" value="Genomic_DNA"/>
</dbReference>
<dbReference type="InterPro" id="IPR031137">
    <property type="entry name" value="GRF"/>
</dbReference>
<feature type="domain" description="QLQ" evidence="7">
    <location>
        <begin position="36"/>
        <end position="71"/>
    </location>
</feature>
<accession>A0A438H5V2</accession>
<feature type="short sequence motif" description="Bipartite nuclear localization signal" evidence="4">
    <location>
        <begin position="102"/>
        <end position="112"/>
    </location>
</feature>
<evidence type="ECO:0000313" key="9">
    <source>
        <dbReference type="EMBL" id="RVW79934.1"/>
    </source>
</evidence>
<keyword evidence="5" id="KW-0804">Transcription</keyword>
<proteinExistence type="inferred from homology"/>
<feature type="region of interest" description="Disordered" evidence="6">
    <location>
        <begin position="124"/>
        <end position="194"/>
    </location>
</feature>
<dbReference type="Pfam" id="PF08880">
    <property type="entry name" value="QLQ"/>
    <property type="match status" value="1"/>
</dbReference>
<gene>
    <name evidence="9" type="primary">GRF4_1</name>
    <name evidence="9" type="ORF">CK203_047511</name>
</gene>
<evidence type="ECO:0000256" key="5">
    <source>
        <dbReference type="RuleBase" id="RU367127"/>
    </source>
</evidence>
<evidence type="ECO:0000259" key="8">
    <source>
        <dbReference type="PROSITE" id="PS51667"/>
    </source>
</evidence>
<dbReference type="InterPro" id="IPR014978">
    <property type="entry name" value="Gln-Leu-Gln_QLQ"/>
</dbReference>
<dbReference type="GO" id="GO:0005524">
    <property type="term" value="F:ATP binding"/>
    <property type="evidence" value="ECO:0007669"/>
    <property type="project" value="UniProtKB-UniRule"/>
</dbReference>
<feature type="compositionally biased region" description="Basic residues" evidence="6">
    <location>
        <begin position="127"/>
        <end position="136"/>
    </location>
</feature>
<dbReference type="GO" id="GO:0006351">
    <property type="term" value="P:DNA-templated transcription"/>
    <property type="evidence" value="ECO:0007669"/>
    <property type="project" value="UniProtKB-UniRule"/>
</dbReference>
<comment type="similarity">
    <text evidence="2 5">Belongs to the GRF family.</text>
</comment>
<evidence type="ECO:0000313" key="10">
    <source>
        <dbReference type="Proteomes" id="UP000288805"/>
    </source>
</evidence>
<dbReference type="Proteomes" id="UP000288805">
    <property type="component" value="Unassembled WGS sequence"/>
</dbReference>
<dbReference type="AlphaFoldDB" id="A0A438H5V2"/>
<evidence type="ECO:0000256" key="2">
    <source>
        <dbReference type="ARBA" id="ARBA00008122"/>
    </source>
</evidence>
<dbReference type="SMART" id="SM00951">
    <property type="entry name" value="QLQ"/>
    <property type="match status" value="1"/>
</dbReference>
<evidence type="ECO:0000256" key="3">
    <source>
        <dbReference type="ARBA" id="ARBA00023242"/>
    </source>
</evidence>
<comment type="subcellular location">
    <subcellularLocation>
        <location evidence="1 4 5">Nucleus</location>
    </subcellularLocation>
</comment>
<evidence type="ECO:0000259" key="7">
    <source>
        <dbReference type="PROSITE" id="PS51666"/>
    </source>
</evidence>
<dbReference type="InterPro" id="IPR014977">
    <property type="entry name" value="WRC_dom"/>
</dbReference>
<dbReference type="PANTHER" id="PTHR31602:SF8">
    <property type="entry name" value="GROWTH-REGULATING FACTOR 5"/>
    <property type="match status" value="1"/>
</dbReference>
<feature type="domain" description="WRC" evidence="8">
    <location>
        <begin position="97"/>
        <end position="141"/>
    </location>
</feature>
<evidence type="ECO:0000256" key="6">
    <source>
        <dbReference type="SAM" id="MobiDB-lite"/>
    </source>
</evidence>
<dbReference type="PANTHER" id="PTHR31602">
    <property type="entry name" value="GROWTH-REGULATING FACTOR 5"/>
    <property type="match status" value="1"/>
</dbReference>
<name>A0A438H5V2_VITVI</name>
<comment type="function">
    <text evidence="5">Transcription activator.</text>
</comment>
<dbReference type="GO" id="GO:0006355">
    <property type="term" value="P:regulation of DNA-templated transcription"/>
    <property type="evidence" value="ECO:0007669"/>
    <property type="project" value="InterPro"/>
</dbReference>
<keyword evidence="5" id="KW-0805">Transcription regulation</keyword>
<comment type="caution">
    <text evidence="9">The sequence shown here is derived from an EMBL/GenBank/DDBJ whole genome shotgun (WGS) entry which is preliminary data.</text>
</comment>
<evidence type="ECO:0000256" key="1">
    <source>
        <dbReference type="ARBA" id="ARBA00004123"/>
    </source>
</evidence>